<evidence type="ECO:0000256" key="5">
    <source>
        <dbReference type="ARBA" id="ARBA00022741"/>
    </source>
</evidence>
<accession>A0A0R1U4W3</accession>
<dbReference type="GO" id="GO:0017118">
    <property type="term" value="F:lipoyltransferase activity"/>
    <property type="evidence" value="ECO:0007669"/>
    <property type="project" value="TreeGrafter"/>
</dbReference>
<evidence type="ECO:0000256" key="7">
    <source>
        <dbReference type="ARBA" id="ARBA00048037"/>
    </source>
</evidence>
<dbReference type="Gene3D" id="3.30.930.10">
    <property type="entry name" value="Bira Bifunctional Protein, Domain 2"/>
    <property type="match status" value="1"/>
</dbReference>
<dbReference type="SUPFAM" id="SSF55681">
    <property type="entry name" value="Class II aaRS and biotin synthetases"/>
    <property type="match status" value="1"/>
</dbReference>
<dbReference type="InterPro" id="IPR019491">
    <property type="entry name" value="Lipoate_protein_ligase_C"/>
</dbReference>
<evidence type="ECO:0000256" key="6">
    <source>
        <dbReference type="ARBA" id="ARBA00022840"/>
    </source>
</evidence>
<dbReference type="NCBIfam" id="TIGR00545">
    <property type="entry name" value="lipoyltrans"/>
    <property type="match status" value="1"/>
</dbReference>
<evidence type="ECO:0000313" key="9">
    <source>
        <dbReference type="EMBL" id="KRL87780.1"/>
    </source>
</evidence>
<evidence type="ECO:0000313" key="10">
    <source>
        <dbReference type="Proteomes" id="UP000050816"/>
    </source>
</evidence>
<dbReference type="Proteomes" id="UP000050816">
    <property type="component" value="Unassembled WGS sequence"/>
</dbReference>
<dbReference type="InterPro" id="IPR004562">
    <property type="entry name" value="LipoylTrfase_LipoateP_Ligase"/>
</dbReference>
<organism evidence="9 10">
    <name type="scientific">Limosilactobacillus ingluviei DSM 15946</name>
    <dbReference type="NCBI Taxonomy" id="1423760"/>
    <lineage>
        <taxon>Bacteria</taxon>
        <taxon>Bacillati</taxon>
        <taxon>Bacillota</taxon>
        <taxon>Bacilli</taxon>
        <taxon>Lactobacillales</taxon>
        <taxon>Lactobacillaceae</taxon>
        <taxon>Limosilactobacillus</taxon>
    </lineage>
</organism>
<dbReference type="UniPathway" id="UPA00537">
    <property type="reaction ID" value="UER00594"/>
</dbReference>
<comment type="pathway">
    <text evidence="2">Protein modification; protein lipoylation via exogenous pathway; protein N(6)-(lipoyl)lysine from lipoate: step 1/2.</text>
</comment>
<dbReference type="GO" id="GO:0005524">
    <property type="term" value="F:ATP binding"/>
    <property type="evidence" value="ECO:0007669"/>
    <property type="project" value="UniProtKB-KW"/>
</dbReference>
<evidence type="ECO:0000256" key="1">
    <source>
        <dbReference type="ARBA" id="ARBA00005085"/>
    </source>
</evidence>
<dbReference type="Pfam" id="PF10437">
    <property type="entry name" value="Lip_prot_lig_C"/>
    <property type="match status" value="1"/>
</dbReference>
<comment type="catalytic activity">
    <reaction evidence="7">
        <text>L-lysyl-[lipoyl-carrier protein] + (R)-lipoate + ATP = N(6)-[(R)-lipoyl]-L-lysyl-[lipoyl-carrier protein] + AMP + diphosphate + H(+)</text>
        <dbReference type="Rhea" id="RHEA:49288"/>
        <dbReference type="Rhea" id="RHEA-COMP:10500"/>
        <dbReference type="Rhea" id="RHEA-COMP:10502"/>
        <dbReference type="ChEBI" id="CHEBI:15378"/>
        <dbReference type="ChEBI" id="CHEBI:29969"/>
        <dbReference type="ChEBI" id="CHEBI:30616"/>
        <dbReference type="ChEBI" id="CHEBI:33019"/>
        <dbReference type="ChEBI" id="CHEBI:83088"/>
        <dbReference type="ChEBI" id="CHEBI:83099"/>
        <dbReference type="ChEBI" id="CHEBI:456215"/>
        <dbReference type="EC" id="6.3.1.20"/>
    </reaction>
</comment>
<dbReference type="Gene3D" id="3.30.390.50">
    <property type="entry name" value="CO dehydrogenase flavoprotein, C-terminal domain"/>
    <property type="match status" value="1"/>
</dbReference>
<dbReference type="PANTHER" id="PTHR12561">
    <property type="entry name" value="LIPOATE-PROTEIN LIGASE"/>
    <property type="match status" value="1"/>
</dbReference>
<evidence type="ECO:0000256" key="4">
    <source>
        <dbReference type="ARBA" id="ARBA00022598"/>
    </source>
</evidence>
<name>A0A0R1U4W3_9LACO</name>
<dbReference type="SUPFAM" id="SSF82649">
    <property type="entry name" value="SufE/NifU"/>
    <property type="match status" value="1"/>
</dbReference>
<dbReference type="InterPro" id="IPR004143">
    <property type="entry name" value="BPL_LPL_catalytic"/>
</dbReference>
<dbReference type="AlphaFoldDB" id="A0A0R1U4W3"/>
<keyword evidence="4 9" id="KW-0436">Ligase</keyword>
<evidence type="ECO:0000256" key="2">
    <source>
        <dbReference type="ARBA" id="ARBA00005124"/>
    </source>
</evidence>
<protein>
    <recommendedName>
        <fullName evidence="3">lipoate--protein ligase</fullName>
        <ecNumber evidence="3">6.3.1.20</ecNumber>
    </recommendedName>
</protein>
<dbReference type="GO" id="GO:0016979">
    <property type="term" value="F:lipoate-protein ligase activity"/>
    <property type="evidence" value="ECO:0007669"/>
    <property type="project" value="UniProtKB-EC"/>
</dbReference>
<sequence length="327" mass="36332">MLYLPTTSNDATKLFALEYWLAQQDYPSTVFLLWSTRPTIMLGKYQDALAEVNLAFAERQKLQVTRRYSGGGTIYTDPGCFQYSFIAPATTAKIDFTQFSARICQALQQMGLPVQQSSRNDLTFQGRKFSGNAQYHRFGHVIHHGSLLFDTDVKTMATALHVDNLKLRSKHIASVHQRVINLKTGLPTMMAAEFRARLLASIKQTADEVTPLTLTPTQWRAVDGIQQAIFANDKFIYQSTPLTEITKKRYFPGGGLVKLSLTVKHGVLTAFRLNGDFFSDVDVARLSQGLVGQRFRPATVQAQLTALLAATPIVNISAADLTALCFS</sequence>
<reference evidence="9 10" key="1">
    <citation type="journal article" date="2015" name="Genome Announc.">
        <title>Expanding the biotechnology potential of lactobacilli through comparative genomics of 213 strains and associated genera.</title>
        <authorList>
            <person name="Sun Z."/>
            <person name="Harris H.M."/>
            <person name="McCann A."/>
            <person name="Guo C."/>
            <person name="Argimon S."/>
            <person name="Zhang W."/>
            <person name="Yang X."/>
            <person name="Jeffery I.B."/>
            <person name="Cooney J.C."/>
            <person name="Kagawa T.F."/>
            <person name="Liu W."/>
            <person name="Song Y."/>
            <person name="Salvetti E."/>
            <person name="Wrobel A."/>
            <person name="Rasinkangas P."/>
            <person name="Parkhill J."/>
            <person name="Rea M.C."/>
            <person name="O'Sullivan O."/>
            <person name="Ritari J."/>
            <person name="Douillard F.P."/>
            <person name="Paul Ross R."/>
            <person name="Yang R."/>
            <person name="Briner A.E."/>
            <person name="Felis G.E."/>
            <person name="de Vos W.M."/>
            <person name="Barrangou R."/>
            <person name="Klaenhammer T.R."/>
            <person name="Caufield P.W."/>
            <person name="Cui Y."/>
            <person name="Zhang H."/>
            <person name="O'Toole P.W."/>
        </authorList>
    </citation>
    <scope>NUCLEOTIDE SEQUENCE [LARGE SCALE GENOMIC DNA]</scope>
    <source>
        <strain evidence="9 10">DSM 15946</strain>
    </source>
</reference>
<dbReference type="PANTHER" id="PTHR12561:SF3">
    <property type="entry name" value="LIPOYLTRANSFERASE 1, MITOCHONDRIAL"/>
    <property type="match status" value="1"/>
</dbReference>
<comment type="caution">
    <text evidence="9">The sequence shown here is derived from an EMBL/GenBank/DDBJ whole genome shotgun (WGS) entry which is preliminary data.</text>
</comment>
<dbReference type="EC" id="6.3.1.20" evidence="3"/>
<keyword evidence="5" id="KW-0547">Nucleotide-binding</keyword>
<dbReference type="PROSITE" id="PS51733">
    <property type="entry name" value="BPL_LPL_CATALYTIC"/>
    <property type="match status" value="1"/>
</dbReference>
<feature type="domain" description="BPL/LPL catalytic" evidence="8">
    <location>
        <begin position="23"/>
        <end position="210"/>
    </location>
</feature>
<dbReference type="CDD" id="cd16443">
    <property type="entry name" value="LplA"/>
    <property type="match status" value="1"/>
</dbReference>
<dbReference type="EMBL" id="AZFK01000087">
    <property type="protein sequence ID" value="KRL87780.1"/>
    <property type="molecule type" value="Genomic_DNA"/>
</dbReference>
<dbReference type="PATRIC" id="fig|1423760.3.peg.907"/>
<dbReference type="RefSeq" id="WP_056955546.1">
    <property type="nucleotide sequence ID" value="NZ_AZFK01000087.1"/>
</dbReference>
<proteinExistence type="predicted"/>
<dbReference type="InterPro" id="IPR045864">
    <property type="entry name" value="aa-tRNA-synth_II/BPL/LPL"/>
</dbReference>
<dbReference type="GO" id="GO:0005737">
    <property type="term" value="C:cytoplasm"/>
    <property type="evidence" value="ECO:0007669"/>
    <property type="project" value="TreeGrafter"/>
</dbReference>
<evidence type="ECO:0000259" key="8">
    <source>
        <dbReference type="PROSITE" id="PS51733"/>
    </source>
</evidence>
<gene>
    <name evidence="9" type="ORF">FC43_GL000882</name>
</gene>
<evidence type="ECO:0000256" key="3">
    <source>
        <dbReference type="ARBA" id="ARBA00012367"/>
    </source>
</evidence>
<comment type="pathway">
    <text evidence="1">Protein modification; protein lipoylation via exogenous pathway; protein N(6)-(lipoyl)lysine from lipoate: step 2/2.</text>
</comment>
<dbReference type="Pfam" id="PF21948">
    <property type="entry name" value="LplA-B_cat"/>
    <property type="match status" value="1"/>
</dbReference>
<dbReference type="GO" id="GO:0009249">
    <property type="term" value="P:protein lipoylation"/>
    <property type="evidence" value="ECO:0007669"/>
    <property type="project" value="InterPro"/>
</dbReference>
<keyword evidence="6" id="KW-0067">ATP-binding</keyword>